<dbReference type="AlphaFoldDB" id="A0A8H7VJ62"/>
<name>A0A8H7VJ62_9FUNG</name>
<comment type="caution">
    <text evidence="2">The sequence shown here is derived from an EMBL/GenBank/DDBJ whole genome shotgun (WGS) entry which is preliminary data.</text>
</comment>
<accession>A0A8H7VJ62</accession>
<evidence type="ECO:0000259" key="1">
    <source>
        <dbReference type="Pfam" id="PF12706"/>
    </source>
</evidence>
<gene>
    <name evidence="2" type="ORF">INT45_013082</name>
</gene>
<reference evidence="2 3" key="1">
    <citation type="submission" date="2020-12" db="EMBL/GenBank/DDBJ databases">
        <title>Metabolic potential, ecology and presence of endohyphal bacteria is reflected in genomic diversity of Mucoromycotina.</title>
        <authorList>
            <person name="Muszewska A."/>
            <person name="Okrasinska A."/>
            <person name="Steczkiewicz K."/>
            <person name="Drgas O."/>
            <person name="Orlowska M."/>
            <person name="Perlinska-Lenart U."/>
            <person name="Aleksandrzak-Piekarczyk T."/>
            <person name="Szatraj K."/>
            <person name="Zielenkiewicz U."/>
            <person name="Pilsyk S."/>
            <person name="Malc E."/>
            <person name="Mieczkowski P."/>
            <person name="Kruszewska J.S."/>
            <person name="Biernat P."/>
            <person name="Pawlowska J."/>
        </authorList>
    </citation>
    <scope>NUCLEOTIDE SEQUENCE [LARGE SCALE GENOMIC DNA]</scope>
    <source>
        <strain evidence="2 3">CBS 142.35</strain>
    </source>
</reference>
<dbReference type="PANTHER" id="PTHR42663">
    <property type="entry name" value="HYDROLASE C777.06C-RELATED-RELATED"/>
    <property type="match status" value="1"/>
</dbReference>
<evidence type="ECO:0000313" key="3">
    <source>
        <dbReference type="Proteomes" id="UP000646827"/>
    </source>
</evidence>
<keyword evidence="3" id="KW-1185">Reference proteome</keyword>
<dbReference type="InterPro" id="IPR001279">
    <property type="entry name" value="Metallo-B-lactamas"/>
</dbReference>
<dbReference type="OrthoDB" id="341300at2759"/>
<dbReference type="InterPro" id="IPR036866">
    <property type="entry name" value="RibonucZ/Hydroxyglut_hydro"/>
</dbReference>
<dbReference type="SUPFAM" id="SSF56281">
    <property type="entry name" value="Metallo-hydrolase/oxidoreductase"/>
    <property type="match status" value="1"/>
</dbReference>
<dbReference type="Proteomes" id="UP000646827">
    <property type="component" value="Unassembled WGS sequence"/>
</dbReference>
<proteinExistence type="predicted"/>
<dbReference type="Pfam" id="PF12706">
    <property type="entry name" value="Lactamase_B_2"/>
    <property type="match status" value="1"/>
</dbReference>
<dbReference type="CDD" id="cd16279">
    <property type="entry name" value="metallo-hydrolase-like_MBL-fold"/>
    <property type="match status" value="1"/>
</dbReference>
<dbReference type="Gene3D" id="3.60.15.10">
    <property type="entry name" value="Ribonuclease Z/Hydroxyacylglutathione hydrolase-like"/>
    <property type="match status" value="1"/>
</dbReference>
<sequence length="322" mass="36118">MATIVDVVFVGTGTSGAVPNVSCLTDPKQKCKVCTSAMTPEGQKNMKKNTSMIVRYRKNDEPNGRLRTVLIDCGKTFYDSALHIFPKYGIRELDGVILTHGHADACYGMDGLRQWTLGGAVQKSIDIYLNDETMEVVQRTFPFLVDVRFATGGGDVATFNYKIISPDIPFTIHGLEFMPLPVHHGTYLSTGEPYWCYGFKMNDISYISDTNYIPEETMNRIVSTPNRVFVIDCLRMEVTHASHFALLDSLDAARKVKALKTYLVGSTHRVDHYQLEKSLKSLTETEGLQVAPAYDALQIVFNEDNTLIEQSYIDPKPRIVRP</sequence>
<dbReference type="EMBL" id="JAEPRB010000395">
    <property type="protein sequence ID" value="KAG2216504.1"/>
    <property type="molecule type" value="Genomic_DNA"/>
</dbReference>
<feature type="domain" description="Metallo-beta-lactamase" evidence="1">
    <location>
        <begin position="67"/>
        <end position="264"/>
    </location>
</feature>
<organism evidence="2 3">
    <name type="scientific">Circinella minor</name>
    <dbReference type="NCBI Taxonomy" id="1195481"/>
    <lineage>
        <taxon>Eukaryota</taxon>
        <taxon>Fungi</taxon>
        <taxon>Fungi incertae sedis</taxon>
        <taxon>Mucoromycota</taxon>
        <taxon>Mucoromycotina</taxon>
        <taxon>Mucoromycetes</taxon>
        <taxon>Mucorales</taxon>
        <taxon>Lichtheimiaceae</taxon>
        <taxon>Circinella</taxon>
    </lineage>
</organism>
<protein>
    <recommendedName>
        <fullName evidence="1">Metallo-beta-lactamase domain-containing protein</fullName>
    </recommendedName>
</protein>
<dbReference type="PANTHER" id="PTHR42663:SF6">
    <property type="entry name" value="HYDROLASE C777.06C-RELATED"/>
    <property type="match status" value="1"/>
</dbReference>
<evidence type="ECO:0000313" key="2">
    <source>
        <dbReference type="EMBL" id="KAG2216504.1"/>
    </source>
</evidence>